<gene>
    <name evidence="2" type="ORF">SNE40_007993</name>
</gene>
<dbReference type="EMBL" id="JAZGQO010000006">
    <property type="protein sequence ID" value="KAK6185847.1"/>
    <property type="molecule type" value="Genomic_DNA"/>
</dbReference>
<comment type="similarity">
    <text evidence="1">Belongs to the C19orf12 family.</text>
</comment>
<name>A0AAN8PUH7_PATCE</name>
<keyword evidence="3" id="KW-1185">Reference proteome</keyword>
<dbReference type="PANTHER" id="PTHR31493">
    <property type="entry name" value="NAZO FAMILY MEMBER"/>
    <property type="match status" value="1"/>
</dbReference>
<dbReference type="Pfam" id="PF20721">
    <property type="entry name" value="C19orf12"/>
    <property type="match status" value="1"/>
</dbReference>
<protein>
    <submittedName>
        <fullName evidence="2">Uncharacterized protein</fullName>
    </submittedName>
</protein>
<accession>A0AAN8PUH7</accession>
<dbReference type="InterPro" id="IPR033369">
    <property type="entry name" value="C19orf12"/>
</dbReference>
<dbReference type="PANTHER" id="PTHR31493:SF1">
    <property type="entry name" value="PROTEIN C19ORF12"/>
    <property type="match status" value="1"/>
</dbReference>
<proteinExistence type="inferred from homology"/>
<reference evidence="2 3" key="1">
    <citation type="submission" date="2024-01" db="EMBL/GenBank/DDBJ databases">
        <title>The genome of the rayed Mediterranean limpet Patella caerulea (Linnaeus, 1758).</title>
        <authorList>
            <person name="Anh-Thu Weber A."/>
            <person name="Halstead-Nussloch G."/>
        </authorList>
    </citation>
    <scope>NUCLEOTIDE SEQUENCE [LARGE SCALE GENOMIC DNA]</scope>
    <source>
        <strain evidence="2">AATW-2023a</strain>
        <tissue evidence="2">Whole specimen</tissue>
    </source>
</reference>
<dbReference type="AlphaFoldDB" id="A0AAN8PUH7"/>
<dbReference type="Proteomes" id="UP001347796">
    <property type="component" value="Unassembled WGS sequence"/>
</dbReference>
<comment type="caution">
    <text evidence="2">The sequence shown here is derived from an EMBL/GenBank/DDBJ whole genome shotgun (WGS) entry which is preliminary data.</text>
</comment>
<evidence type="ECO:0000313" key="2">
    <source>
        <dbReference type="EMBL" id="KAK6185847.1"/>
    </source>
</evidence>
<sequence length="136" mass="14580">MASGLFGMAFIPYYNHLMELLDTNEELKKSAKGMFSQMCWSAGGALVGGAVGGPPGAMIGGIAGSVIGYCRVDPYQSMVETLRKLNDEDKAKLVKKIQELVGSTGIEALTRFIASQAQREILVNFLRKAAEDFKGG</sequence>
<organism evidence="2 3">
    <name type="scientific">Patella caerulea</name>
    <name type="common">Rayed Mediterranean limpet</name>
    <dbReference type="NCBI Taxonomy" id="87958"/>
    <lineage>
        <taxon>Eukaryota</taxon>
        <taxon>Metazoa</taxon>
        <taxon>Spiralia</taxon>
        <taxon>Lophotrochozoa</taxon>
        <taxon>Mollusca</taxon>
        <taxon>Gastropoda</taxon>
        <taxon>Patellogastropoda</taxon>
        <taxon>Patelloidea</taxon>
        <taxon>Patellidae</taxon>
        <taxon>Patella</taxon>
    </lineage>
</organism>
<evidence type="ECO:0000256" key="1">
    <source>
        <dbReference type="ARBA" id="ARBA00029457"/>
    </source>
</evidence>
<evidence type="ECO:0000313" key="3">
    <source>
        <dbReference type="Proteomes" id="UP001347796"/>
    </source>
</evidence>